<evidence type="ECO:0000313" key="3">
    <source>
        <dbReference type="Proteomes" id="UP000002297"/>
    </source>
</evidence>
<dbReference type="KEGG" id="cat:CA2559_04705"/>
<dbReference type="RefSeq" id="WP_013186706.1">
    <property type="nucleotide sequence ID" value="NC_014230.1"/>
</dbReference>
<keyword evidence="3" id="KW-1185">Reference proteome</keyword>
<evidence type="ECO:0008006" key="4">
    <source>
        <dbReference type="Google" id="ProtNLM"/>
    </source>
</evidence>
<gene>
    <name evidence="2" type="ordered locus">CA2559_04705</name>
</gene>
<feature type="signal peptide" evidence="1">
    <location>
        <begin position="1"/>
        <end position="20"/>
    </location>
</feature>
<dbReference type="InterPro" id="IPR015943">
    <property type="entry name" value="WD40/YVTN_repeat-like_dom_sf"/>
</dbReference>
<dbReference type="Proteomes" id="UP000002297">
    <property type="component" value="Chromosome"/>
</dbReference>
<organism evidence="2 3">
    <name type="scientific">Croceibacter atlanticus (strain ATCC BAA-628 / JCM 21780 / CIP 108009 / IAM 15332 / KCTC 12090 / HTCC2559)</name>
    <dbReference type="NCBI Taxonomy" id="216432"/>
    <lineage>
        <taxon>Bacteria</taxon>
        <taxon>Pseudomonadati</taxon>
        <taxon>Bacteroidota</taxon>
        <taxon>Flavobacteriia</taxon>
        <taxon>Flavobacteriales</taxon>
        <taxon>Flavobacteriaceae</taxon>
        <taxon>Croceibacter</taxon>
    </lineage>
</organism>
<dbReference type="GeneID" id="89452731"/>
<dbReference type="EMBL" id="CP002046">
    <property type="protein sequence ID" value="EAP88030.1"/>
    <property type="molecule type" value="Genomic_DNA"/>
</dbReference>
<accession>A3U713</accession>
<dbReference type="SUPFAM" id="SSF50939">
    <property type="entry name" value="Sialidases"/>
    <property type="match status" value="2"/>
</dbReference>
<dbReference type="STRING" id="216432.CA2559_04705"/>
<dbReference type="InterPro" id="IPR036278">
    <property type="entry name" value="Sialidase_sf"/>
</dbReference>
<dbReference type="CDD" id="cd15482">
    <property type="entry name" value="Sialidase_non-viral"/>
    <property type="match status" value="1"/>
</dbReference>
<protein>
    <recommendedName>
        <fullName evidence="4">Glycosyl hydrolase</fullName>
    </recommendedName>
</protein>
<evidence type="ECO:0000256" key="1">
    <source>
        <dbReference type="SAM" id="SignalP"/>
    </source>
</evidence>
<feature type="chain" id="PRO_5002660493" description="Glycosyl hydrolase" evidence="1">
    <location>
        <begin position="21"/>
        <end position="952"/>
    </location>
</feature>
<reference evidence="2 3" key="1">
    <citation type="journal article" date="2010" name="J. Bacteriol.">
        <title>The complete genome sequence of Croceibacter atlanticus HTCC2559T.</title>
        <authorList>
            <person name="Oh H.M."/>
            <person name="Kang I."/>
            <person name="Ferriera S."/>
            <person name="Giovannoni S.J."/>
            <person name="Cho J.C."/>
        </authorList>
    </citation>
    <scope>NUCLEOTIDE SEQUENCE [LARGE SCALE GENOMIC DNA]</scope>
    <source>
        <strain evidence="3">ATCC BAA-628 / HTCC2559 / KCTC 12090</strain>
    </source>
</reference>
<dbReference type="PANTHER" id="PTHR12106:SF27">
    <property type="entry name" value="SORTILIN-RELATED RECEPTOR"/>
    <property type="match status" value="1"/>
</dbReference>
<dbReference type="InterPro" id="IPR050310">
    <property type="entry name" value="VPS10-sortilin"/>
</dbReference>
<dbReference type="HOGENOM" id="CLU_004847_0_0_10"/>
<proteinExistence type="predicted"/>
<evidence type="ECO:0000313" key="2">
    <source>
        <dbReference type="EMBL" id="EAP88030.1"/>
    </source>
</evidence>
<dbReference type="Gene3D" id="2.130.10.10">
    <property type="entry name" value="YVTN repeat-like/Quinoprotein amine dehydrogenase"/>
    <property type="match status" value="4"/>
</dbReference>
<dbReference type="OrthoDB" id="9757809at2"/>
<keyword evidence="1" id="KW-0732">Signal</keyword>
<dbReference type="eggNOG" id="COG4447">
    <property type="taxonomic scope" value="Bacteria"/>
</dbReference>
<dbReference type="PANTHER" id="PTHR12106">
    <property type="entry name" value="SORTILIN RELATED"/>
    <property type="match status" value="1"/>
</dbReference>
<sequence length="952" mass="106170">MIKPYLTTIACIGLALTSFAQTKATSAQTIKESLQQKATMMETSIVKNVPFENIGPTVMSGRVVDVDVNPNMPSEFYVAYASGGLWYTHNNGTTFTPIMDNSDTQNLGDIAVDWKNGTIWVGTGENNSSRSSYAGIGILKSTDKGETWVNKGLLDSHHIGRIRINPNNPDEVVVAAVGHLYSENEERGVYKTTDGGTTWNKTLYVNSESGIIDLAVSPENFNIQFAASWDKDRKAWNFDGSGEGSGIYKSTDAGNTWEKISLKGSGFPTGQGVGRIGLAVYDDNTVYAVHDSQFRREKTSKNEDNTSGKLKKDDFKAMTAQTFLSLEDKKLNAYLKENGFQEKYRAENVKQMVRTGSVKPVDLAKYLEDANSLLFDTPVVGAEVYRSNDGGKSWTKMNEDYIDDLFYSYGYYFAQIQVNPKNKDHIYISGVPILKSKDGGKTFISISAENVHADHHALWINPNNPNHLINGNDGGVNITYDDGENWIKANQPSVGQFYAIQVDNETPYNVYGGLQDNGVWVGAHNAPEDKSWHQEGQYPWKSIMGGDGMQIQVDNRDHNIVYTGFQFGNYFRINRETGEQAYIQPKHELGETPYRFNWQTPILLSSHNQDILYLGGNKLMRSMNQGKDFTAISGDLTNGGKKGNVAYGTLTTIDESEFQFGLLYTGSDDGLVHVSNNAGGNWRNISKTLPQDLWVSRVEASSHKKERVYVTLNGYRFDDFGAYVYMSNDYGTTWEDISSNLPASPINVIVEDPENEDVLYLGTDNGAYVSFNNGEKWEAFSEGLPNVAVHDIKIQTEAKDLLLGTHGRSIYKTNIEPLQSFDSNKDNTLIVYEIEDIRKSSRWGSSWSSWLDAYEPSLPIKFYTNANGDYTLKVLSKDDKTLFSKAINASKGFNYANYNLTLSDSGVKHLRKEDKDLNLEKASNGNYYLPKGTYTIEISGNGKTQTNLFKVK</sequence>
<name>A3U713_CROAH</name>
<dbReference type="AlphaFoldDB" id="A3U713"/>